<comment type="caution">
    <text evidence="2">The sequence shown here is derived from an EMBL/GenBank/DDBJ whole genome shotgun (WGS) entry which is preliminary data.</text>
</comment>
<dbReference type="PANTHER" id="PTHR32027">
    <property type="entry name" value="CYTOSINE DEAMINASE"/>
    <property type="match status" value="1"/>
</dbReference>
<dbReference type="InterPro" id="IPR052349">
    <property type="entry name" value="Metallo-hydrolase_Enzymes"/>
</dbReference>
<dbReference type="GO" id="GO:0004131">
    <property type="term" value="F:cytosine deaminase activity"/>
    <property type="evidence" value="ECO:0007669"/>
    <property type="project" value="TreeGrafter"/>
</dbReference>
<gene>
    <name evidence="2" type="ORF">GON04_13225</name>
</gene>
<proteinExistence type="predicted"/>
<dbReference type="SUPFAM" id="SSF51556">
    <property type="entry name" value="Metallo-dependent hydrolases"/>
    <property type="match status" value="1"/>
</dbReference>
<dbReference type="InterPro" id="IPR011059">
    <property type="entry name" value="Metal-dep_hydrolase_composite"/>
</dbReference>
<organism evidence="2 3">
    <name type="scientific">Ramlibacter pinisoli</name>
    <dbReference type="NCBI Taxonomy" id="2682844"/>
    <lineage>
        <taxon>Bacteria</taxon>
        <taxon>Pseudomonadati</taxon>
        <taxon>Pseudomonadota</taxon>
        <taxon>Betaproteobacteria</taxon>
        <taxon>Burkholderiales</taxon>
        <taxon>Comamonadaceae</taxon>
        <taxon>Ramlibacter</taxon>
    </lineage>
</organism>
<evidence type="ECO:0000313" key="2">
    <source>
        <dbReference type="EMBL" id="MVQ30416.1"/>
    </source>
</evidence>
<dbReference type="Pfam" id="PF07969">
    <property type="entry name" value="Amidohydro_3"/>
    <property type="match status" value="1"/>
</dbReference>
<sequence>MHLHRLLVPARVRAFDDGRPDSQAYDVVLDGACVAAITPVDGPAQGLLLPALVDAHTHLDKSYTVERVGAVQGDLFAAIAAMAQAREAFTAADLHARMGRALDDAWRCGTRALRTHLDWWQAAPPAALPVFEHLRREWAGRIELQCVALTPLDLFDDAAAGAAIAREVARVQGVLGAFVYRNADLGRKLDRVFELAHQHGLALDFHVDEGLHPDATGLAAIAALAARGGDGGRVTCSHCCSLSVQPDAQAAATLAACVQAGLHLVALPTTNLYLQGAWDRTPVERGITRLREAAAQGLRGCIATDNVADGFYPYGSYDLLESWCLGVQVAHLAPALDWIDAVTTAPARALGLAWDGRLAPGCPADLVQLAARTPYDLLSQAGRRRTVIRAGRPL</sequence>
<protein>
    <submittedName>
        <fullName evidence="2">Amidohydrolase family protein</fullName>
    </submittedName>
</protein>
<dbReference type="Gene3D" id="2.30.40.10">
    <property type="entry name" value="Urease, subunit C, domain 1"/>
    <property type="match status" value="1"/>
</dbReference>
<accession>A0A6N8IWQ3</accession>
<name>A0A6N8IWQ3_9BURK</name>
<dbReference type="GO" id="GO:0006209">
    <property type="term" value="P:cytosine catabolic process"/>
    <property type="evidence" value="ECO:0007669"/>
    <property type="project" value="TreeGrafter"/>
</dbReference>
<dbReference type="PANTHER" id="PTHR32027:SF0">
    <property type="entry name" value="CYTOSINE DEAMINASE"/>
    <property type="match status" value="1"/>
</dbReference>
<dbReference type="AlphaFoldDB" id="A0A6N8IWQ3"/>
<keyword evidence="2" id="KW-0378">Hydrolase</keyword>
<dbReference type="InterPro" id="IPR013108">
    <property type="entry name" value="Amidohydro_3"/>
</dbReference>
<dbReference type="RefSeq" id="WP_157398548.1">
    <property type="nucleotide sequence ID" value="NZ_WSEL01000006.1"/>
</dbReference>
<keyword evidence="3" id="KW-1185">Reference proteome</keyword>
<dbReference type="EMBL" id="WSEL01000006">
    <property type="protein sequence ID" value="MVQ30416.1"/>
    <property type="molecule type" value="Genomic_DNA"/>
</dbReference>
<reference evidence="2 3" key="1">
    <citation type="submission" date="2019-12" db="EMBL/GenBank/DDBJ databases">
        <authorList>
            <person name="Huq M.A."/>
        </authorList>
    </citation>
    <scope>NUCLEOTIDE SEQUENCE [LARGE SCALE GENOMIC DNA]</scope>
    <source>
        <strain evidence="2 3">MAH-25</strain>
    </source>
</reference>
<evidence type="ECO:0000313" key="3">
    <source>
        <dbReference type="Proteomes" id="UP000469385"/>
    </source>
</evidence>
<dbReference type="GO" id="GO:0035888">
    <property type="term" value="F:isoguanine deaminase activity"/>
    <property type="evidence" value="ECO:0007669"/>
    <property type="project" value="TreeGrafter"/>
</dbReference>
<evidence type="ECO:0000259" key="1">
    <source>
        <dbReference type="Pfam" id="PF07969"/>
    </source>
</evidence>
<feature type="domain" description="Amidohydrolase 3" evidence="1">
    <location>
        <begin position="180"/>
        <end position="372"/>
    </location>
</feature>
<dbReference type="InterPro" id="IPR032466">
    <property type="entry name" value="Metal_Hydrolase"/>
</dbReference>
<dbReference type="Gene3D" id="3.20.20.140">
    <property type="entry name" value="Metal-dependent hydrolases"/>
    <property type="match status" value="1"/>
</dbReference>
<dbReference type="Proteomes" id="UP000469385">
    <property type="component" value="Unassembled WGS sequence"/>
</dbReference>